<dbReference type="Proteomes" id="UP000015525">
    <property type="component" value="Unassembled WGS sequence"/>
</dbReference>
<name>T0HW12_9SPHN</name>
<dbReference type="PANTHER" id="PTHR24322">
    <property type="entry name" value="PKSB"/>
    <property type="match status" value="1"/>
</dbReference>
<evidence type="ECO:0000313" key="4">
    <source>
        <dbReference type="EMBL" id="EQB03515.1"/>
    </source>
</evidence>
<dbReference type="PANTHER" id="PTHR24322:SF736">
    <property type="entry name" value="RETINOL DEHYDROGENASE 10"/>
    <property type="match status" value="1"/>
</dbReference>
<proteinExistence type="inferred from homology"/>
<feature type="region of interest" description="Disordered" evidence="3">
    <location>
        <begin position="270"/>
        <end position="304"/>
    </location>
</feature>
<dbReference type="InterPro" id="IPR020904">
    <property type="entry name" value="Sc_DH/Rdtase_CS"/>
</dbReference>
<comment type="caution">
    <text evidence="4">The sequence shown here is derived from an EMBL/GenBank/DDBJ whole genome shotgun (WGS) entry which is preliminary data.</text>
</comment>
<dbReference type="Pfam" id="PF00106">
    <property type="entry name" value="adh_short"/>
    <property type="match status" value="1"/>
</dbReference>
<dbReference type="SUPFAM" id="SSF51735">
    <property type="entry name" value="NAD(P)-binding Rossmann-fold domains"/>
    <property type="match status" value="1"/>
</dbReference>
<dbReference type="InterPro" id="IPR036291">
    <property type="entry name" value="NAD(P)-bd_dom_sf"/>
</dbReference>
<dbReference type="RefSeq" id="WP_021239063.1">
    <property type="nucleotide sequence ID" value="NZ_ATHO01000133.1"/>
</dbReference>
<dbReference type="Gene3D" id="3.40.50.720">
    <property type="entry name" value="NAD(P)-binding Rossmann-like Domain"/>
    <property type="match status" value="1"/>
</dbReference>
<keyword evidence="5" id="KW-1185">Reference proteome</keyword>
<reference evidence="4 5" key="1">
    <citation type="journal article" date="2013" name="Genome Announc.">
        <title>Draft Genome Sequence of Sphingobium quisquiliarum Strain P25T, a Novel Hexachlorocyclohexane (HCH)-Degrading Bacterium Isolated from an HCH Dumpsite.</title>
        <authorList>
            <person name="Kumar Singh A."/>
            <person name="Sangwan N."/>
            <person name="Sharma A."/>
            <person name="Gupta V."/>
            <person name="Khurana J.P."/>
            <person name="Lal R."/>
        </authorList>
    </citation>
    <scope>NUCLEOTIDE SEQUENCE [LARGE SCALE GENOMIC DNA]</scope>
    <source>
        <strain evidence="4 5">P25</strain>
    </source>
</reference>
<evidence type="ECO:0000256" key="1">
    <source>
        <dbReference type="ARBA" id="ARBA00006484"/>
    </source>
</evidence>
<evidence type="ECO:0000256" key="2">
    <source>
        <dbReference type="ARBA" id="ARBA00023002"/>
    </source>
</evidence>
<dbReference type="AlphaFoldDB" id="T0HW12"/>
<comment type="similarity">
    <text evidence="1">Belongs to the short-chain dehydrogenases/reductases (SDR) family.</text>
</comment>
<evidence type="ECO:0000313" key="5">
    <source>
        <dbReference type="Proteomes" id="UP000015525"/>
    </source>
</evidence>
<evidence type="ECO:0008006" key="6">
    <source>
        <dbReference type="Google" id="ProtNLM"/>
    </source>
</evidence>
<protein>
    <recommendedName>
        <fullName evidence="6">Short-chain dehydrogenase</fullName>
    </recommendedName>
</protein>
<sequence length="323" mass="34393">MSQYAGQTVYITGGGNGIGRALALAFASRGANLALVDILPDGLTETEAAARSAGAPKVTNHIADVSNREQVDRVASEVLSAHGEVHYLFANAGVGLTGIPLDKVRPEELEWSFSVNVFGVFHSIQSLLPSIKAHGKPAHILSTASVAGLFTPPGTHLSAYSSAKFALPAIMQGFRDSLEGTPVKVSTIYPGLTKTNVEQRSQDLRPVVEGAVAPMPSFVSPLNGEDAGAVSERIIKGMEAGFHHIFPHTEVAREQHDAYSQMIANGLSNSFSRTSSSARNYRSRRGQTARSTGSSAAITSMRRVRWTPTSSRCLVQRLIPSSR</sequence>
<dbReference type="InterPro" id="IPR002347">
    <property type="entry name" value="SDR_fam"/>
</dbReference>
<dbReference type="PROSITE" id="PS00061">
    <property type="entry name" value="ADH_SHORT"/>
    <property type="match status" value="1"/>
</dbReference>
<feature type="compositionally biased region" description="Polar residues" evidence="3">
    <location>
        <begin position="288"/>
        <end position="298"/>
    </location>
</feature>
<dbReference type="PATRIC" id="fig|1329909.3.peg.2837"/>
<accession>T0HW12</accession>
<dbReference type="GO" id="GO:0016616">
    <property type="term" value="F:oxidoreductase activity, acting on the CH-OH group of donors, NAD or NADP as acceptor"/>
    <property type="evidence" value="ECO:0007669"/>
    <property type="project" value="TreeGrafter"/>
</dbReference>
<gene>
    <name evidence="4" type="ORF">L288_14745</name>
</gene>
<dbReference type="EMBL" id="ATHO01000133">
    <property type="protein sequence ID" value="EQB03515.1"/>
    <property type="molecule type" value="Genomic_DNA"/>
</dbReference>
<evidence type="ECO:0000256" key="3">
    <source>
        <dbReference type="SAM" id="MobiDB-lite"/>
    </source>
</evidence>
<organism evidence="4 5">
    <name type="scientific">Sphingobium quisquiliarum P25</name>
    <dbReference type="NCBI Taxonomy" id="1329909"/>
    <lineage>
        <taxon>Bacteria</taxon>
        <taxon>Pseudomonadati</taxon>
        <taxon>Pseudomonadota</taxon>
        <taxon>Alphaproteobacteria</taxon>
        <taxon>Sphingomonadales</taxon>
        <taxon>Sphingomonadaceae</taxon>
        <taxon>Sphingobium</taxon>
    </lineage>
</organism>
<dbReference type="PRINTS" id="PR00081">
    <property type="entry name" value="GDHRDH"/>
</dbReference>
<keyword evidence="2" id="KW-0560">Oxidoreductase</keyword>